<sequence length="497" mass="56937">MSYCLRIRVPPLEILQLFGPLPPSTGHRKRICKMLRSELYRQVRHLQDWLYHVCLKFEKPWAVSSRLRRLRCSTAALTEVFWNQLRASLPKKHRRCAAGTPVAYLDGASLPPNFDELLKMGPKFSLEPRAQKHELLATVHRVAAKAPSEERTRCISEGVDCLLNTWGNNGKGKDLRPIVGHFEQNHLRLLQADKEGAFVVMPSSAFDLKASEAIEKNFKLSTYKPRKAKAVALRLISELNLHLFGPLPPSTGHRKRICKMLRSELYRQVRHLQDWLYHVCLKFEKPWAVSTAPPEARRSAQHQQMAGLLRVGCVWTQGRRHRLGLAPTDSSKHCGEVESLEHSFLRCSVFAALGDELLSGFRRDSDGRPISLRGSFRRPRYKYRICFARAGGAAIGPPASRDLSPPYPFQVQKTTQRSLVDPHCAHSSYELLELFRAHKRRRQKERHAWLLRIRVQQPRGVWESISSVLLLHSEREGRPSTLFGVAQENRPQELQAI</sequence>
<evidence type="ECO:0000313" key="2">
    <source>
        <dbReference type="Proteomes" id="UP000821845"/>
    </source>
</evidence>
<accession>A0ACB7RL36</accession>
<dbReference type="EMBL" id="CM023489">
    <property type="protein sequence ID" value="KAH6922574.1"/>
    <property type="molecule type" value="Genomic_DNA"/>
</dbReference>
<keyword evidence="2" id="KW-1185">Reference proteome</keyword>
<evidence type="ECO:0000313" key="1">
    <source>
        <dbReference type="EMBL" id="KAH6922574.1"/>
    </source>
</evidence>
<name>A0ACB7RL36_HYAAI</name>
<reference evidence="1" key="1">
    <citation type="submission" date="2020-05" db="EMBL/GenBank/DDBJ databases">
        <title>Large-scale comparative analyses of tick genomes elucidate their genetic diversity and vector capacities.</title>
        <authorList>
            <person name="Jia N."/>
            <person name="Wang J."/>
            <person name="Shi W."/>
            <person name="Du L."/>
            <person name="Sun Y."/>
            <person name="Zhan W."/>
            <person name="Jiang J."/>
            <person name="Wang Q."/>
            <person name="Zhang B."/>
            <person name="Ji P."/>
            <person name="Sakyi L.B."/>
            <person name="Cui X."/>
            <person name="Yuan T."/>
            <person name="Jiang B."/>
            <person name="Yang W."/>
            <person name="Lam T.T.-Y."/>
            <person name="Chang Q."/>
            <person name="Ding S."/>
            <person name="Wang X."/>
            <person name="Zhu J."/>
            <person name="Ruan X."/>
            <person name="Zhao L."/>
            <person name="Wei J."/>
            <person name="Que T."/>
            <person name="Du C."/>
            <person name="Cheng J."/>
            <person name="Dai P."/>
            <person name="Han X."/>
            <person name="Huang E."/>
            <person name="Gao Y."/>
            <person name="Liu J."/>
            <person name="Shao H."/>
            <person name="Ye R."/>
            <person name="Li L."/>
            <person name="Wei W."/>
            <person name="Wang X."/>
            <person name="Wang C."/>
            <person name="Yang T."/>
            <person name="Huo Q."/>
            <person name="Li W."/>
            <person name="Guo W."/>
            <person name="Chen H."/>
            <person name="Zhou L."/>
            <person name="Ni X."/>
            <person name="Tian J."/>
            <person name="Zhou Y."/>
            <person name="Sheng Y."/>
            <person name="Liu T."/>
            <person name="Pan Y."/>
            <person name="Xia L."/>
            <person name="Li J."/>
            <person name="Zhao F."/>
            <person name="Cao W."/>
        </authorList>
    </citation>
    <scope>NUCLEOTIDE SEQUENCE</scope>
    <source>
        <strain evidence="1">Hyas-2018</strain>
    </source>
</reference>
<comment type="caution">
    <text evidence="1">The sequence shown here is derived from an EMBL/GenBank/DDBJ whole genome shotgun (WGS) entry which is preliminary data.</text>
</comment>
<protein>
    <submittedName>
        <fullName evidence="1">Uncharacterized protein</fullName>
    </submittedName>
</protein>
<organism evidence="1 2">
    <name type="scientific">Hyalomma asiaticum</name>
    <name type="common">Tick</name>
    <dbReference type="NCBI Taxonomy" id="266040"/>
    <lineage>
        <taxon>Eukaryota</taxon>
        <taxon>Metazoa</taxon>
        <taxon>Ecdysozoa</taxon>
        <taxon>Arthropoda</taxon>
        <taxon>Chelicerata</taxon>
        <taxon>Arachnida</taxon>
        <taxon>Acari</taxon>
        <taxon>Parasitiformes</taxon>
        <taxon>Ixodida</taxon>
        <taxon>Ixodoidea</taxon>
        <taxon>Ixodidae</taxon>
        <taxon>Hyalomminae</taxon>
        <taxon>Hyalomma</taxon>
    </lineage>
</organism>
<gene>
    <name evidence="1" type="ORF">HPB50_016631</name>
</gene>
<proteinExistence type="predicted"/>
<dbReference type="Proteomes" id="UP000821845">
    <property type="component" value="Chromosome 9"/>
</dbReference>